<gene>
    <name evidence="3" type="ORF">KXJ70_00985</name>
</gene>
<dbReference type="Pfam" id="PF13559">
    <property type="entry name" value="DUF4129"/>
    <property type="match status" value="1"/>
</dbReference>
<feature type="transmembrane region" description="Helical" evidence="1">
    <location>
        <begin position="64"/>
        <end position="93"/>
    </location>
</feature>
<evidence type="ECO:0000259" key="2">
    <source>
        <dbReference type="SMART" id="SM00460"/>
    </source>
</evidence>
<evidence type="ECO:0000256" key="1">
    <source>
        <dbReference type="SAM" id="Phobius"/>
    </source>
</evidence>
<dbReference type="Pfam" id="PF01841">
    <property type="entry name" value="Transglut_core"/>
    <property type="match status" value="1"/>
</dbReference>
<feature type="transmembrane region" description="Helical" evidence="1">
    <location>
        <begin position="12"/>
        <end position="44"/>
    </location>
</feature>
<dbReference type="SMART" id="SM00460">
    <property type="entry name" value="TGc"/>
    <property type="match status" value="1"/>
</dbReference>
<dbReference type="PANTHER" id="PTHR42736">
    <property type="entry name" value="PROTEIN-GLUTAMINE GAMMA-GLUTAMYLTRANSFERASE"/>
    <property type="match status" value="1"/>
</dbReference>
<comment type="caution">
    <text evidence="3">The sequence shown here is derived from an EMBL/GenBank/DDBJ whole genome shotgun (WGS) entry which is preliminary data.</text>
</comment>
<dbReference type="Pfam" id="PF11992">
    <property type="entry name" value="TgpA_N"/>
    <property type="match status" value="1"/>
</dbReference>
<dbReference type="PANTHER" id="PTHR42736:SF1">
    <property type="entry name" value="PROTEIN-GLUTAMINE GAMMA-GLUTAMYLTRANSFERASE"/>
    <property type="match status" value="1"/>
</dbReference>
<feature type="transmembrane region" description="Helical" evidence="1">
    <location>
        <begin position="105"/>
        <end position="122"/>
    </location>
</feature>
<reference evidence="3" key="1">
    <citation type="submission" date="2021-07" db="EMBL/GenBank/DDBJ databases">
        <title>Zhongshania sp. CAU 1632 isolated from seawater.</title>
        <authorList>
            <person name="Kim W."/>
        </authorList>
    </citation>
    <scope>NUCLEOTIDE SEQUENCE</scope>
    <source>
        <strain evidence="3">CAU 1632</strain>
    </source>
</reference>
<evidence type="ECO:0000313" key="3">
    <source>
        <dbReference type="EMBL" id="MBW2939331.1"/>
    </source>
</evidence>
<sequence>MNAAENRHAVVWLLLAQLLAILPLVAVLPLWIIAVWVASAWWYWRIISAGWSFPIGAVKGLLALAAIAGVYFSFASLFAIEAMVAILVLAVILKLLELKTERDHWLVLMLSYFVVACNLLFSQQIIDVLLSLLQVAALLVAQQTMNRDKTAVTTMLRSVGLMALQSLPLMLLLFVIFPRIGPLWTMPLPGGQGKVGMSDSLEFGDIAKLSQSGELAFRVRFDGELPDLASLYWRGLVLDEFDGRRWSRNTWSARNKMSQAALSESFVSYTVTLESALHQWFYVLPLGKIDRDDVYYSAQHQWLSKKPINGRVEYSAKSNFDQPLMDDSGGQRQNLQLGSRSDNSQARALAAQWQEEFSDPRGRVSAAIAFYKATPFVYTLTPPLLGQNNVDEFLFNTQQGYCEHFAGSFVYLMRAAGVPARIVVGYHGGEFNKRDGYLLVHQSDAHAWAEVWYEDEGWVRVDPTATVAPSRIRLGAEALLSRQSGYLQDSPLSLRRFEWATRLRYFVDNMNYAWARWVLNFDSNIQNNFLRGVLGEISPQRMLIAVMLVGGLPLAIVAFFSLRLPTRQSEDLAARYYLASCRALARRGVPRLAGETPEDFLRRVMLEHPVWYEWLAVQTRLFSECSYSLAGGENYQRSLRKLKTYRRPRKWLDKSAIKALEGE</sequence>
<feature type="transmembrane region" description="Helical" evidence="1">
    <location>
        <begin position="158"/>
        <end position="177"/>
    </location>
</feature>
<proteinExistence type="predicted"/>
<dbReference type="InterPro" id="IPR052901">
    <property type="entry name" value="Bact_TGase-like"/>
</dbReference>
<keyword evidence="1" id="KW-1133">Transmembrane helix</keyword>
<accession>A0ABS6VLZ6</accession>
<feature type="domain" description="Transglutaminase-like" evidence="2">
    <location>
        <begin position="394"/>
        <end position="465"/>
    </location>
</feature>
<protein>
    <submittedName>
        <fullName evidence="3">DUF3488 and transglutaminase-like domain-containing protein</fullName>
    </submittedName>
</protein>
<dbReference type="InterPro" id="IPR025403">
    <property type="entry name" value="TgpA-like_C"/>
</dbReference>
<dbReference type="Proteomes" id="UP001166291">
    <property type="component" value="Unassembled WGS sequence"/>
</dbReference>
<keyword evidence="4" id="KW-1185">Reference proteome</keyword>
<dbReference type="InterPro" id="IPR021878">
    <property type="entry name" value="TgpA_N"/>
</dbReference>
<name>A0ABS6VLZ6_9GAMM</name>
<evidence type="ECO:0000313" key="4">
    <source>
        <dbReference type="Proteomes" id="UP001166291"/>
    </source>
</evidence>
<organism evidence="3 4">
    <name type="scientific">Zhongshania aquimaris</name>
    <dbReference type="NCBI Taxonomy" id="2857107"/>
    <lineage>
        <taxon>Bacteria</taxon>
        <taxon>Pseudomonadati</taxon>
        <taxon>Pseudomonadota</taxon>
        <taxon>Gammaproteobacteria</taxon>
        <taxon>Cellvibrionales</taxon>
        <taxon>Spongiibacteraceae</taxon>
        <taxon>Zhongshania</taxon>
    </lineage>
</organism>
<keyword evidence="1" id="KW-0812">Transmembrane</keyword>
<feature type="transmembrane region" description="Helical" evidence="1">
    <location>
        <begin position="542"/>
        <end position="562"/>
    </location>
</feature>
<dbReference type="RefSeq" id="WP_219041597.1">
    <property type="nucleotide sequence ID" value="NZ_JAHWDQ010000001.1"/>
</dbReference>
<keyword evidence="1" id="KW-0472">Membrane</keyword>
<dbReference type="InterPro" id="IPR002931">
    <property type="entry name" value="Transglutaminase-like"/>
</dbReference>
<dbReference type="EMBL" id="JAHWDQ010000001">
    <property type="protein sequence ID" value="MBW2939331.1"/>
    <property type="molecule type" value="Genomic_DNA"/>
</dbReference>